<dbReference type="AlphaFoldDB" id="A0A545TV59"/>
<feature type="coiled-coil region" evidence="4">
    <location>
        <begin position="1046"/>
        <end position="1077"/>
    </location>
</feature>
<dbReference type="Gene3D" id="3.40.50.12780">
    <property type="entry name" value="N-terminal domain of ligase-like"/>
    <property type="match status" value="1"/>
</dbReference>
<dbReference type="Gene3D" id="3.30.559.10">
    <property type="entry name" value="Chloramphenicol acetyltransferase-like domain"/>
    <property type="match status" value="1"/>
</dbReference>
<dbReference type="InterPro" id="IPR045851">
    <property type="entry name" value="AMP-bd_C_sf"/>
</dbReference>
<evidence type="ECO:0000256" key="5">
    <source>
        <dbReference type="SAM" id="MobiDB-lite"/>
    </source>
</evidence>
<dbReference type="Pfam" id="PF00668">
    <property type="entry name" value="Condensation"/>
    <property type="match status" value="1"/>
</dbReference>
<evidence type="ECO:0000313" key="8">
    <source>
        <dbReference type="Proteomes" id="UP000315439"/>
    </source>
</evidence>
<dbReference type="Gene3D" id="2.30.38.10">
    <property type="entry name" value="Luciferase, Domain 3"/>
    <property type="match status" value="1"/>
</dbReference>
<comment type="cofactor">
    <cofactor evidence="1">
        <name>pantetheine 4'-phosphate</name>
        <dbReference type="ChEBI" id="CHEBI:47942"/>
    </cofactor>
</comment>
<dbReference type="EMBL" id="VIKS01000017">
    <property type="protein sequence ID" value="TQV81102.1"/>
    <property type="molecule type" value="Genomic_DNA"/>
</dbReference>
<dbReference type="InterPro" id="IPR036736">
    <property type="entry name" value="ACP-like_sf"/>
</dbReference>
<dbReference type="FunFam" id="3.30.559.10:FF:000012">
    <property type="entry name" value="Non-ribosomal peptide synthetase"/>
    <property type="match status" value="1"/>
</dbReference>
<dbReference type="InterPro" id="IPR006162">
    <property type="entry name" value="Ppantetheine_attach_site"/>
</dbReference>
<dbReference type="Gene3D" id="3.30.300.30">
    <property type="match status" value="1"/>
</dbReference>
<dbReference type="PANTHER" id="PTHR45527">
    <property type="entry name" value="NONRIBOSOMAL PEPTIDE SYNTHETASE"/>
    <property type="match status" value="1"/>
</dbReference>
<accession>A0A545TV59</accession>
<keyword evidence="4" id="KW-0175">Coiled coil</keyword>
<gene>
    <name evidence="7" type="ORF">FLL46_26185</name>
</gene>
<dbReference type="SUPFAM" id="SSF56801">
    <property type="entry name" value="Acetyl-CoA synthetase-like"/>
    <property type="match status" value="1"/>
</dbReference>
<feature type="domain" description="Carrier" evidence="6">
    <location>
        <begin position="973"/>
        <end position="1050"/>
    </location>
</feature>
<evidence type="ECO:0000256" key="4">
    <source>
        <dbReference type="SAM" id="Coils"/>
    </source>
</evidence>
<evidence type="ECO:0000256" key="3">
    <source>
        <dbReference type="ARBA" id="ARBA00022553"/>
    </source>
</evidence>
<dbReference type="PROSITE" id="PS50075">
    <property type="entry name" value="CARRIER"/>
    <property type="match status" value="1"/>
</dbReference>
<dbReference type="GO" id="GO:0031177">
    <property type="term" value="F:phosphopantetheine binding"/>
    <property type="evidence" value="ECO:0007669"/>
    <property type="project" value="TreeGrafter"/>
</dbReference>
<dbReference type="GO" id="GO:0005829">
    <property type="term" value="C:cytosol"/>
    <property type="evidence" value="ECO:0007669"/>
    <property type="project" value="TreeGrafter"/>
</dbReference>
<dbReference type="InterPro" id="IPR009081">
    <property type="entry name" value="PP-bd_ACP"/>
</dbReference>
<protein>
    <submittedName>
        <fullName evidence="7">AMP-binding protein</fullName>
    </submittedName>
</protein>
<feature type="region of interest" description="Disordered" evidence="5">
    <location>
        <begin position="713"/>
        <end position="734"/>
    </location>
</feature>
<sequence length="1086" mass="122767">MEIIERIIELVTKGIDVQIDAKQLVVSSSDGFIDSQDELFLKENKAKILQLLEELKISSCTQLAYLSCSQNRLWFIDRMQSSSAQYNMIMALELNGGLNVDAIRQAFKKIIERHQVIRTTIHSTPEGEPFQVIRNHDGFSIPLIDLSSLSNEKQEERLKKIYQGEASKPFDLSKDLMLRVQILKRAKESHIMIVTMHHIASDGWSQIILVKELSALYDAYVNRKDIPLDDLEIQYADYAHWQRNWLKGECYEHHLNFWKKQLRDLPEVHSIPLDHSRLAEQDYRGSSFQKKLGTDILVGLNSLAHKHSATLFMVLNSALAVLLGRYSNEEDILIGSPVANRDQVELDPLVGFFVNTLVLRTDLSDNPTFEVLLERSKRYLLSAYEHQELPFEKLVDELQPERNLAHSPVFQIMLAMDNNKIEELELADIKVKNVELSNSVAKFDLTLNISERDGLLCLYWTYATALFNASTIERMANHFEVLLKNILAKPQARVSDLPIMSSAEEHQQLVEWNDTEANYPKDKCVQELFELQVARTPDAIAVVCGTQRTSYGELNHRANQLSHHLIEQGIKPGVRVGIYAEHSLEMLVGFLGILKAGGCYVLLEPEFPSLRLKYLIEDSDIELILFQSGLNRAQCLTEMYIDATSGEATRRLNWIDLDGDWVRKAGDSMRDNPVTSSSPLDLASVIYAPNDVSIPAGLSVNHESIVSLVSPGEGVGNSVSTNPENEKPTVQMPDSSTGLSCYEIWKTLVKGASLVFKQEKEPVELTAKTSIEAYAPINQRLSNMTRYVMADNRLVPVGTIGELYLGGSSLPKDYLNKAALTATRFVPNPFSETSGDRLYRTGNKVRYMSDGELAFVGRVKEQPRQRNFRIETAEIEARLLEHPMVKEVVTLLPEQVLPVPLLVAYVIREPVANDETPVNEEALRQYLKQQSPDILLPSVLMFLEQWPLTSDGEIDKSALPTIDSMFPQGEYIAPETKTEKLLTDIWAQLLKLKPEKISSTANFFEIGGHSLLSVRLLSAVNERLLIDLTIGDIFNNPVLADCSRRIDELIRNNDIFLKEAEKETDELSDEEVEAMLVKLSDEEYGD</sequence>
<dbReference type="SUPFAM" id="SSF47336">
    <property type="entry name" value="ACP-like"/>
    <property type="match status" value="1"/>
</dbReference>
<reference evidence="7 8" key="1">
    <citation type="submission" date="2019-07" db="EMBL/GenBank/DDBJ databases">
        <title>Draft genome for Aliikangiella sp. M105.</title>
        <authorList>
            <person name="Wang G."/>
        </authorList>
    </citation>
    <scope>NUCLEOTIDE SEQUENCE [LARGE SCALE GENOMIC DNA]</scope>
    <source>
        <strain evidence="7 8">M105</strain>
    </source>
</reference>
<proteinExistence type="predicted"/>
<organism evidence="7 8">
    <name type="scientific">Aliikangiella coralliicola</name>
    <dbReference type="NCBI Taxonomy" id="2592383"/>
    <lineage>
        <taxon>Bacteria</taxon>
        <taxon>Pseudomonadati</taxon>
        <taxon>Pseudomonadota</taxon>
        <taxon>Gammaproteobacteria</taxon>
        <taxon>Oceanospirillales</taxon>
        <taxon>Pleioneaceae</taxon>
        <taxon>Aliikangiella</taxon>
    </lineage>
</organism>
<dbReference type="GO" id="GO:0009366">
    <property type="term" value="C:enterobactin synthetase complex"/>
    <property type="evidence" value="ECO:0007669"/>
    <property type="project" value="TreeGrafter"/>
</dbReference>
<dbReference type="Proteomes" id="UP000315439">
    <property type="component" value="Unassembled WGS sequence"/>
</dbReference>
<keyword evidence="2" id="KW-0596">Phosphopantetheine</keyword>
<dbReference type="Pfam" id="PF00501">
    <property type="entry name" value="AMP-binding"/>
    <property type="match status" value="1"/>
</dbReference>
<dbReference type="PANTHER" id="PTHR45527:SF1">
    <property type="entry name" value="FATTY ACID SYNTHASE"/>
    <property type="match status" value="1"/>
</dbReference>
<dbReference type="Pfam" id="PF00550">
    <property type="entry name" value="PP-binding"/>
    <property type="match status" value="1"/>
</dbReference>
<dbReference type="InterPro" id="IPR000873">
    <property type="entry name" value="AMP-dep_synth/lig_dom"/>
</dbReference>
<dbReference type="Gene3D" id="3.30.559.30">
    <property type="entry name" value="Nonribosomal peptide synthetase, condensation domain"/>
    <property type="match status" value="1"/>
</dbReference>
<dbReference type="OrthoDB" id="9757559at2"/>
<dbReference type="GO" id="GO:0043041">
    <property type="term" value="P:amino acid activation for nonribosomal peptide biosynthetic process"/>
    <property type="evidence" value="ECO:0007669"/>
    <property type="project" value="TreeGrafter"/>
</dbReference>
<name>A0A545TV59_9GAMM</name>
<dbReference type="InterPro" id="IPR042099">
    <property type="entry name" value="ANL_N_sf"/>
</dbReference>
<dbReference type="InterPro" id="IPR023213">
    <property type="entry name" value="CAT-like_dom_sf"/>
</dbReference>
<dbReference type="Gene3D" id="1.10.1200.10">
    <property type="entry name" value="ACP-like"/>
    <property type="match status" value="1"/>
</dbReference>
<dbReference type="FunFam" id="1.10.1200.10:FF:000005">
    <property type="entry name" value="Nonribosomal peptide synthetase 1"/>
    <property type="match status" value="1"/>
</dbReference>
<evidence type="ECO:0000259" key="6">
    <source>
        <dbReference type="PROSITE" id="PS50075"/>
    </source>
</evidence>
<comment type="caution">
    <text evidence="7">The sequence shown here is derived from an EMBL/GenBank/DDBJ whole genome shotgun (WGS) entry which is preliminary data.</text>
</comment>
<dbReference type="InterPro" id="IPR001242">
    <property type="entry name" value="Condensation_dom"/>
</dbReference>
<evidence type="ECO:0000256" key="2">
    <source>
        <dbReference type="ARBA" id="ARBA00022450"/>
    </source>
</evidence>
<keyword evidence="8" id="KW-1185">Reference proteome</keyword>
<dbReference type="RefSeq" id="WP_142935282.1">
    <property type="nucleotide sequence ID" value="NZ_ML660173.1"/>
</dbReference>
<dbReference type="InterPro" id="IPR025110">
    <property type="entry name" value="AMP-bd_C"/>
</dbReference>
<evidence type="ECO:0000256" key="1">
    <source>
        <dbReference type="ARBA" id="ARBA00001957"/>
    </source>
</evidence>
<dbReference type="CDD" id="cd19531">
    <property type="entry name" value="LCL_NRPS-like"/>
    <property type="match status" value="1"/>
</dbReference>
<dbReference type="Pfam" id="PF13193">
    <property type="entry name" value="AMP-binding_C"/>
    <property type="match status" value="1"/>
</dbReference>
<evidence type="ECO:0000313" key="7">
    <source>
        <dbReference type="EMBL" id="TQV81102.1"/>
    </source>
</evidence>
<dbReference type="GO" id="GO:0009239">
    <property type="term" value="P:enterobactin biosynthetic process"/>
    <property type="evidence" value="ECO:0007669"/>
    <property type="project" value="TreeGrafter"/>
</dbReference>
<dbReference type="GO" id="GO:0047527">
    <property type="term" value="F:2,3-dihydroxybenzoate-serine ligase activity"/>
    <property type="evidence" value="ECO:0007669"/>
    <property type="project" value="TreeGrafter"/>
</dbReference>
<dbReference type="SUPFAM" id="SSF52777">
    <property type="entry name" value="CoA-dependent acyltransferases"/>
    <property type="match status" value="2"/>
</dbReference>
<dbReference type="PROSITE" id="PS00012">
    <property type="entry name" value="PHOSPHOPANTETHEINE"/>
    <property type="match status" value="1"/>
</dbReference>
<keyword evidence="3" id="KW-0597">Phosphoprotein</keyword>